<feature type="compositionally biased region" description="Polar residues" evidence="1">
    <location>
        <begin position="199"/>
        <end position="210"/>
    </location>
</feature>
<organism evidence="3 4">
    <name type="scientific">Homarus americanus</name>
    <name type="common">American lobster</name>
    <dbReference type="NCBI Taxonomy" id="6706"/>
    <lineage>
        <taxon>Eukaryota</taxon>
        <taxon>Metazoa</taxon>
        <taxon>Ecdysozoa</taxon>
        <taxon>Arthropoda</taxon>
        <taxon>Crustacea</taxon>
        <taxon>Multicrustacea</taxon>
        <taxon>Malacostraca</taxon>
        <taxon>Eumalacostraca</taxon>
        <taxon>Eucarida</taxon>
        <taxon>Decapoda</taxon>
        <taxon>Pleocyemata</taxon>
        <taxon>Astacidea</taxon>
        <taxon>Nephropoidea</taxon>
        <taxon>Nephropidae</taxon>
        <taxon>Homarus</taxon>
    </lineage>
</organism>
<feature type="domain" description="Lipocalin/cytosolic fatty-acid binding" evidence="2">
    <location>
        <begin position="63"/>
        <end position="129"/>
    </location>
</feature>
<dbReference type="AlphaFoldDB" id="A0A8J5K762"/>
<dbReference type="PANTHER" id="PTHR10612">
    <property type="entry name" value="APOLIPOPROTEIN D"/>
    <property type="match status" value="1"/>
</dbReference>
<keyword evidence="4" id="KW-1185">Reference proteome</keyword>
<accession>A0A8J5K762</accession>
<protein>
    <submittedName>
        <fullName evidence="3">Crustacyanin-C1 subunit-like 4</fullName>
    </submittedName>
</protein>
<proteinExistence type="predicted"/>
<evidence type="ECO:0000256" key="1">
    <source>
        <dbReference type="SAM" id="MobiDB-lite"/>
    </source>
</evidence>
<dbReference type="Gene3D" id="2.40.128.20">
    <property type="match status" value="1"/>
</dbReference>
<dbReference type="EMBL" id="JAHLQT010018664">
    <property type="protein sequence ID" value="KAG7168941.1"/>
    <property type="molecule type" value="Genomic_DNA"/>
</dbReference>
<feature type="region of interest" description="Disordered" evidence="1">
    <location>
        <begin position="199"/>
        <end position="223"/>
    </location>
</feature>
<dbReference type="SUPFAM" id="SSF50814">
    <property type="entry name" value="Lipocalins"/>
    <property type="match status" value="1"/>
</dbReference>
<dbReference type="GO" id="GO:0006629">
    <property type="term" value="P:lipid metabolic process"/>
    <property type="evidence" value="ECO:0007669"/>
    <property type="project" value="TreeGrafter"/>
</dbReference>
<dbReference type="InterPro" id="IPR012674">
    <property type="entry name" value="Calycin"/>
</dbReference>
<comment type="caution">
    <text evidence="3">The sequence shown here is derived from an EMBL/GenBank/DDBJ whole genome shotgun (WGS) entry which is preliminary data.</text>
</comment>
<dbReference type="Proteomes" id="UP000747542">
    <property type="component" value="Unassembled WGS sequence"/>
</dbReference>
<feature type="non-terminal residue" evidence="3">
    <location>
        <position position="1"/>
    </location>
</feature>
<dbReference type="Pfam" id="PF00061">
    <property type="entry name" value="Lipocalin"/>
    <property type="match status" value="1"/>
</dbReference>
<gene>
    <name evidence="3" type="primary">Crc1-L4</name>
    <name evidence="3" type="ORF">Hamer_G011622</name>
</gene>
<sequence>YTGLWFDIESVPNDYQHTKNCVTQNYTWTAVGKKVRQGAIMRQSTSSPDPAFMTVFAEGVPEVPYQIVASDYRTYSCVYSCLERFGFRAEFAWVFSRKPTLPDNTIKHCHEVFTAMGVDPTKMVNITQGEECPYYEKIEETLAENEQYLLKILGPYVPTTTTPAPTHLDQSIVEMSEEEKTLQDLKGKMESGFSTLCTDSQQKETNGASSEDQEDDPNSSTHPVTSFPLLPFLLLPFLIY</sequence>
<dbReference type="InterPro" id="IPR000566">
    <property type="entry name" value="Lipocln_cytosolic_FA-bd_dom"/>
</dbReference>
<evidence type="ECO:0000259" key="2">
    <source>
        <dbReference type="Pfam" id="PF00061"/>
    </source>
</evidence>
<evidence type="ECO:0000313" key="4">
    <source>
        <dbReference type="Proteomes" id="UP000747542"/>
    </source>
</evidence>
<name>A0A8J5K762_HOMAM</name>
<dbReference type="GO" id="GO:0005737">
    <property type="term" value="C:cytoplasm"/>
    <property type="evidence" value="ECO:0007669"/>
    <property type="project" value="TreeGrafter"/>
</dbReference>
<dbReference type="GO" id="GO:0000302">
    <property type="term" value="P:response to reactive oxygen species"/>
    <property type="evidence" value="ECO:0007669"/>
    <property type="project" value="TreeGrafter"/>
</dbReference>
<evidence type="ECO:0000313" key="3">
    <source>
        <dbReference type="EMBL" id="KAG7168941.1"/>
    </source>
</evidence>
<dbReference type="PANTHER" id="PTHR10612:SF34">
    <property type="entry name" value="APOLIPOPROTEIN D"/>
    <property type="match status" value="1"/>
</dbReference>
<reference evidence="3" key="1">
    <citation type="journal article" date="2021" name="Sci. Adv.">
        <title>The American lobster genome reveals insights on longevity, neural, and immune adaptations.</title>
        <authorList>
            <person name="Polinski J.M."/>
            <person name="Zimin A.V."/>
            <person name="Clark K.F."/>
            <person name="Kohn A.B."/>
            <person name="Sadowski N."/>
            <person name="Timp W."/>
            <person name="Ptitsyn A."/>
            <person name="Khanna P."/>
            <person name="Romanova D.Y."/>
            <person name="Williams P."/>
            <person name="Greenwood S.J."/>
            <person name="Moroz L.L."/>
            <person name="Walt D.R."/>
            <person name="Bodnar A.G."/>
        </authorList>
    </citation>
    <scope>NUCLEOTIDE SEQUENCE</scope>
    <source>
        <strain evidence="3">GMGI-L3</strain>
    </source>
</reference>